<evidence type="ECO:0000313" key="2">
    <source>
        <dbReference type="Proteomes" id="UP000235093"/>
    </source>
</evidence>
<comment type="caution">
    <text evidence="1">The sequence shown here is derived from an EMBL/GenBank/DDBJ whole genome shotgun (WGS) entry which is preliminary data.</text>
</comment>
<gene>
    <name evidence="1" type="ORF">CDL23_04865</name>
</gene>
<sequence length="124" mass="13935">MTSEALGYINDCMESLSIPYEFMQWTKDLSFPYFIGEYTEVESPDEDGMEQGTLILTGTTNKNYITLESIKEKLKEFFPSDGKTAILESGSGIAVSFSTAFPVPTGEQGLNRIQINLNIKEWRV</sequence>
<proteinExistence type="predicted"/>
<dbReference type="Proteomes" id="UP000235093">
    <property type="component" value="Unassembled WGS sequence"/>
</dbReference>
<dbReference type="RefSeq" id="WP_066730746.1">
    <property type="nucleotide sequence ID" value="NZ_NIHT01000006.1"/>
</dbReference>
<reference evidence="1 2" key="1">
    <citation type="journal article" date="2017" name="Genome Med.">
        <title>A novel Ruminococcus gnavus clade enriched in inflammatory bowel disease patients.</title>
        <authorList>
            <person name="Hall A.B."/>
            <person name="Yassour M."/>
            <person name="Sauk J."/>
            <person name="Garner A."/>
            <person name="Jiang X."/>
            <person name="Arthur T."/>
            <person name="Lagoudas G.K."/>
            <person name="Vatanen T."/>
            <person name="Fornelos N."/>
            <person name="Wilson R."/>
            <person name="Bertha M."/>
            <person name="Cohen M."/>
            <person name="Garber J."/>
            <person name="Khalili H."/>
            <person name="Gevers D."/>
            <person name="Ananthakrishnan A.N."/>
            <person name="Kugathasan S."/>
            <person name="Lander E.S."/>
            <person name="Blainey P."/>
            <person name="Vlamakis H."/>
            <person name="Xavier R.J."/>
            <person name="Huttenhower C."/>
        </authorList>
    </citation>
    <scope>NUCLEOTIDE SEQUENCE [LARGE SCALE GENOMIC DNA]</scope>
    <source>
        <strain evidence="1 2">RJX1125</strain>
    </source>
</reference>
<dbReference type="AlphaFoldDB" id="A0A2N5PMP9"/>
<accession>A0A2N5PMP9</accession>
<dbReference type="EMBL" id="NIHT01000006">
    <property type="protein sequence ID" value="PLT76352.1"/>
    <property type="molecule type" value="Genomic_DNA"/>
</dbReference>
<evidence type="ECO:0000313" key="1">
    <source>
        <dbReference type="EMBL" id="PLT76352.1"/>
    </source>
</evidence>
<protein>
    <recommendedName>
        <fullName evidence="3">Phage tail protein</fullName>
    </recommendedName>
</protein>
<name>A0A2N5PMP9_MEDGN</name>
<evidence type="ECO:0008006" key="3">
    <source>
        <dbReference type="Google" id="ProtNLM"/>
    </source>
</evidence>
<organism evidence="1 2">
    <name type="scientific">Mediterraneibacter gnavus</name>
    <name type="common">Ruminococcus gnavus</name>
    <dbReference type="NCBI Taxonomy" id="33038"/>
    <lineage>
        <taxon>Bacteria</taxon>
        <taxon>Bacillati</taxon>
        <taxon>Bacillota</taxon>
        <taxon>Clostridia</taxon>
        <taxon>Lachnospirales</taxon>
        <taxon>Lachnospiraceae</taxon>
        <taxon>Mediterraneibacter</taxon>
    </lineage>
</organism>